<feature type="chain" id="PRO_5024369918" description="Lipid-binding serum glycoprotein N-terminal domain-containing protein" evidence="2">
    <location>
        <begin position="20"/>
        <end position="275"/>
    </location>
</feature>
<feature type="region of interest" description="Disordered" evidence="1">
    <location>
        <begin position="168"/>
        <end position="190"/>
    </location>
</feature>
<evidence type="ECO:0008006" key="5">
    <source>
        <dbReference type="Google" id="ProtNLM"/>
    </source>
</evidence>
<gene>
    <name evidence="3" type="ORF">PPYR_07626</name>
</gene>
<evidence type="ECO:0000256" key="2">
    <source>
        <dbReference type="SAM" id="SignalP"/>
    </source>
</evidence>
<evidence type="ECO:0000313" key="4">
    <source>
        <dbReference type="Proteomes" id="UP000327044"/>
    </source>
</evidence>
<accession>A0A5N4AR20</accession>
<protein>
    <recommendedName>
        <fullName evidence="5">Lipid-binding serum glycoprotein N-terminal domain-containing protein</fullName>
    </recommendedName>
</protein>
<organism evidence="3 4">
    <name type="scientific">Photinus pyralis</name>
    <name type="common">Common eastern firefly</name>
    <name type="synonym">Lampyris pyralis</name>
    <dbReference type="NCBI Taxonomy" id="7054"/>
    <lineage>
        <taxon>Eukaryota</taxon>
        <taxon>Metazoa</taxon>
        <taxon>Ecdysozoa</taxon>
        <taxon>Arthropoda</taxon>
        <taxon>Hexapoda</taxon>
        <taxon>Insecta</taxon>
        <taxon>Pterygota</taxon>
        <taxon>Neoptera</taxon>
        <taxon>Endopterygota</taxon>
        <taxon>Coleoptera</taxon>
        <taxon>Polyphaga</taxon>
        <taxon>Elateriformia</taxon>
        <taxon>Elateroidea</taxon>
        <taxon>Lampyridae</taxon>
        <taxon>Lampyrinae</taxon>
        <taxon>Photinus</taxon>
    </lineage>
</organism>
<feature type="signal peptide" evidence="2">
    <location>
        <begin position="1"/>
        <end position="19"/>
    </location>
</feature>
<comment type="caution">
    <text evidence="3">The sequence shown here is derived from an EMBL/GenBank/DDBJ whole genome shotgun (WGS) entry which is preliminary data.</text>
</comment>
<dbReference type="AlphaFoldDB" id="A0A5N4AR20"/>
<proteinExistence type="predicted"/>
<dbReference type="EMBL" id="VVIM01000005">
    <property type="protein sequence ID" value="KAB0799746.1"/>
    <property type="molecule type" value="Genomic_DNA"/>
</dbReference>
<keyword evidence="2" id="KW-0732">Signal</keyword>
<keyword evidence="4" id="KW-1185">Reference proteome</keyword>
<feature type="compositionally biased region" description="Polar residues" evidence="1">
    <location>
        <begin position="168"/>
        <end position="179"/>
    </location>
</feature>
<dbReference type="InParanoid" id="A0A5N4AR20"/>
<dbReference type="Proteomes" id="UP000327044">
    <property type="component" value="Unassembled WGS sequence"/>
</dbReference>
<evidence type="ECO:0000313" key="3">
    <source>
        <dbReference type="EMBL" id="KAB0799746.1"/>
    </source>
</evidence>
<sequence>MRQFWNVIGILLVLHFAESRIIIKRQIDNTDAAIDPIQEISYDVDDRDKRGVAAATDGKYAIKNALLGFVFNKINKFIDKKTAWVIQLDKTNVAKNAAAGILPPQDSVATLTGAITGVIGQKLQAATPLITLVTSKITSGSLGSSSGGGGGFNLGSLFGGGGGGATANPSKSISTSFVKPSSTTRRPTTTEDIVIFEKGQAASLELPSQLFGSTFTTITRVSTAISDLMINSAIRLQRALEIFRPSIRAMFGVKGFVSEVTTDKPIFSDASSTPK</sequence>
<evidence type="ECO:0000256" key="1">
    <source>
        <dbReference type="SAM" id="MobiDB-lite"/>
    </source>
</evidence>
<reference evidence="3 4" key="1">
    <citation type="journal article" date="2018" name="Elife">
        <title>Firefly genomes illuminate parallel origins of bioluminescence in beetles.</title>
        <authorList>
            <person name="Fallon T.R."/>
            <person name="Lower S.E."/>
            <person name="Chang C.H."/>
            <person name="Bessho-Uehara M."/>
            <person name="Martin G.J."/>
            <person name="Bewick A.J."/>
            <person name="Behringer M."/>
            <person name="Debat H.J."/>
            <person name="Wong I."/>
            <person name="Day J.C."/>
            <person name="Suvorov A."/>
            <person name="Silva C.J."/>
            <person name="Stanger-Hall K.F."/>
            <person name="Hall D.W."/>
            <person name="Schmitz R.J."/>
            <person name="Nelson D.R."/>
            <person name="Lewis S.M."/>
            <person name="Shigenobu S."/>
            <person name="Bybee S.M."/>
            <person name="Larracuente A.M."/>
            <person name="Oba Y."/>
            <person name="Weng J.K."/>
        </authorList>
    </citation>
    <scope>NUCLEOTIDE SEQUENCE [LARGE SCALE GENOMIC DNA]</scope>
    <source>
        <strain evidence="3">1611_PpyrPB1</strain>
        <tissue evidence="3">Whole body</tissue>
    </source>
</reference>
<name>A0A5N4AR20_PHOPY</name>